<dbReference type="AlphaFoldDB" id="A0A841R2E0"/>
<evidence type="ECO:0000313" key="1">
    <source>
        <dbReference type="EMBL" id="MBB6477551.1"/>
    </source>
</evidence>
<name>A0A841R2E0_9FIRM</name>
<dbReference type="Proteomes" id="UP000591941">
    <property type="component" value="Unassembled WGS sequence"/>
</dbReference>
<evidence type="ECO:0000313" key="2">
    <source>
        <dbReference type="Proteomes" id="UP000591941"/>
    </source>
</evidence>
<gene>
    <name evidence="1" type="ORF">HNR45_000581</name>
</gene>
<protein>
    <submittedName>
        <fullName evidence="1">Uncharacterized protein</fullName>
    </submittedName>
</protein>
<dbReference type="EMBL" id="JACHHI010000002">
    <property type="protein sequence ID" value="MBB6477551.1"/>
    <property type="molecule type" value="Genomic_DNA"/>
</dbReference>
<sequence>MSKITTLTNQLAVLGYTGFEISELIRSVTHGRTLHQLNHAALRRVTNVLGQYVRLGTDYVANYSK</sequence>
<keyword evidence="2" id="KW-1185">Reference proteome</keyword>
<dbReference type="RefSeq" id="WP_159823036.1">
    <property type="nucleotide sequence ID" value="NZ_CABWNB010000003.1"/>
</dbReference>
<organism evidence="1 2">
    <name type="scientific">Negativicoccus succinicivorans</name>
    <dbReference type="NCBI Taxonomy" id="620903"/>
    <lineage>
        <taxon>Bacteria</taxon>
        <taxon>Bacillati</taxon>
        <taxon>Bacillota</taxon>
        <taxon>Negativicutes</taxon>
        <taxon>Veillonellales</taxon>
        <taxon>Veillonellaceae</taxon>
        <taxon>Negativicoccus</taxon>
    </lineage>
</organism>
<reference evidence="1 2" key="1">
    <citation type="submission" date="2020-08" db="EMBL/GenBank/DDBJ databases">
        <title>Genomic Encyclopedia of Type Strains, Phase IV (KMG-IV): sequencing the most valuable type-strain genomes for metagenomic binning, comparative biology and taxonomic classification.</title>
        <authorList>
            <person name="Goeker M."/>
        </authorList>
    </citation>
    <scope>NUCLEOTIDE SEQUENCE [LARGE SCALE GENOMIC DNA]</scope>
    <source>
        <strain evidence="1 2">DSM 21255</strain>
    </source>
</reference>
<comment type="caution">
    <text evidence="1">The sequence shown here is derived from an EMBL/GenBank/DDBJ whole genome shotgun (WGS) entry which is preliminary data.</text>
</comment>
<proteinExistence type="predicted"/>
<accession>A0A841R2E0</accession>
<dbReference type="OrthoDB" id="1629734at2"/>
<dbReference type="GeneID" id="93485854"/>